<dbReference type="SMART" id="SM00562">
    <property type="entry name" value="NDK"/>
    <property type="match status" value="1"/>
</dbReference>
<dbReference type="GO" id="GO:0006241">
    <property type="term" value="P:CTP biosynthetic process"/>
    <property type="evidence" value="ECO:0007669"/>
    <property type="project" value="UniProtKB-UniRule"/>
</dbReference>
<dbReference type="GO" id="GO:0005737">
    <property type="term" value="C:cytoplasm"/>
    <property type="evidence" value="ECO:0007669"/>
    <property type="project" value="UniProtKB-SubCell"/>
</dbReference>
<evidence type="ECO:0000256" key="14">
    <source>
        <dbReference type="RuleBase" id="RU004011"/>
    </source>
</evidence>
<evidence type="ECO:0000256" key="2">
    <source>
        <dbReference type="ARBA" id="ARBA00008142"/>
    </source>
</evidence>
<dbReference type="PRINTS" id="PR01243">
    <property type="entry name" value="NUCDPKINASE"/>
</dbReference>
<evidence type="ECO:0000256" key="4">
    <source>
        <dbReference type="ARBA" id="ARBA00017632"/>
    </source>
</evidence>
<keyword evidence="6 12" id="KW-0479">Metal-binding</keyword>
<evidence type="ECO:0000256" key="13">
    <source>
        <dbReference type="PROSITE-ProRule" id="PRU00706"/>
    </source>
</evidence>
<reference evidence="17 18" key="1">
    <citation type="submission" date="2016-05" db="EMBL/GenBank/DDBJ databases">
        <authorList>
            <person name="Lavstsen T."/>
            <person name="Jespersen J.S."/>
        </authorList>
    </citation>
    <scope>NUCLEOTIDE SEQUENCE [LARGE SCALE GENOMIC DNA]</scope>
    <source>
        <strain evidence="17 18">B7-9</strain>
    </source>
</reference>
<dbReference type="CDD" id="cd04413">
    <property type="entry name" value="NDPk_I"/>
    <property type="match status" value="1"/>
</dbReference>
<keyword evidence="12" id="KW-0963">Cytoplasm</keyword>
<keyword evidence="10 12" id="KW-0460">Magnesium</keyword>
<evidence type="ECO:0000313" key="17">
    <source>
        <dbReference type="EMBL" id="PDV98048.1"/>
    </source>
</evidence>
<dbReference type="InterPro" id="IPR001564">
    <property type="entry name" value="Nucleoside_diP_kinase"/>
</dbReference>
<feature type="active site" description="Pros-phosphohistidine intermediate" evidence="12 13">
    <location>
        <position position="116"/>
    </location>
</feature>
<keyword evidence="5 12" id="KW-0808">Transferase</keyword>
<feature type="binding site" evidence="12 13">
    <location>
        <position position="113"/>
    </location>
    <ligand>
        <name>ATP</name>
        <dbReference type="ChEBI" id="CHEBI:30616"/>
    </ligand>
</feature>
<evidence type="ECO:0000256" key="10">
    <source>
        <dbReference type="ARBA" id="ARBA00022842"/>
    </source>
</evidence>
<dbReference type="PROSITE" id="PS00469">
    <property type="entry name" value="NDPK"/>
    <property type="match status" value="1"/>
</dbReference>
<proteinExistence type="inferred from homology"/>
<dbReference type="GO" id="GO:0046872">
    <property type="term" value="F:metal ion binding"/>
    <property type="evidence" value="ECO:0007669"/>
    <property type="project" value="UniProtKB-KW"/>
</dbReference>
<organism evidence="17 18">
    <name type="scientific">Candidatus Chloroploca asiatica</name>
    <dbReference type="NCBI Taxonomy" id="1506545"/>
    <lineage>
        <taxon>Bacteria</taxon>
        <taxon>Bacillati</taxon>
        <taxon>Chloroflexota</taxon>
        <taxon>Chloroflexia</taxon>
        <taxon>Chloroflexales</taxon>
        <taxon>Chloroflexineae</taxon>
        <taxon>Oscillochloridaceae</taxon>
        <taxon>Candidatus Chloroploca</taxon>
    </lineage>
</organism>
<comment type="cofactor">
    <cofactor evidence="1 12">
        <name>Mg(2+)</name>
        <dbReference type="ChEBI" id="CHEBI:18420"/>
    </cofactor>
</comment>
<comment type="subunit">
    <text evidence="12">Homotetramer.</text>
</comment>
<dbReference type="InterPro" id="IPR023005">
    <property type="entry name" value="Nucleoside_diP_kinase_AS"/>
</dbReference>
<dbReference type="Pfam" id="PF00334">
    <property type="entry name" value="NDK"/>
    <property type="match status" value="1"/>
</dbReference>
<dbReference type="SUPFAM" id="SSF54919">
    <property type="entry name" value="Nucleoside diphosphate kinase, NDK"/>
    <property type="match status" value="1"/>
</dbReference>
<gene>
    <name evidence="12" type="primary">ndk</name>
    <name evidence="17" type="ORF">A9Q02_02920</name>
</gene>
<dbReference type="Proteomes" id="UP000220922">
    <property type="component" value="Unassembled WGS sequence"/>
</dbReference>
<evidence type="ECO:0000256" key="9">
    <source>
        <dbReference type="ARBA" id="ARBA00022840"/>
    </source>
</evidence>
<evidence type="ECO:0000256" key="3">
    <source>
        <dbReference type="ARBA" id="ARBA00012966"/>
    </source>
</evidence>
<keyword evidence="7 12" id="KW-0547">Nucleotide-binding</keyword>
<dbReference type="GO" id="GO:0006183">
    <property type="term" value="P:GTP biosynthetic process"/>
    <property type="evidence" value="ECO:0007669"/>
    <property type="project" value="UniProtKB-UniRule"/>
</dbReference>
<evidence type="ECO:0000256" key="11">
    <source>
        <dbReference type="ARBA" id="ARBA00023080"/>
    </source>
</evidence>
<evidence type="ECO:0000313" key="18">
    <source>
        <dbReference type="Proteomes" id="UP000220922"/>
    </source>
</evidence>
<feature type="binding site" evidence="12 13">
    <location>
        <position position="86"/>
    </location>
    <ligand>
        <name>ATP</name>
        <dbReference type="ChEBI" id="CHEBI:30616"/>
    </ligand>
</feature>
<sequence length="151" mass="16720">MERALIILKPDAVQRGLIGPILSRLEQRGLRFQGLKLIQMTKDMACQHYAEHEGKSFFSGLITYITSAPVLVLVVTGKAGTVELVRAMVGATNPAKAAPGTIRGDFGLEIGRNLIHASDSPENGERETEIFFKSEELIGQWERAIHIWIHE</sequence>
<comment type="catalytic activity">
    <reaction evidence="12">
        <text>a ribonucleoside 5'-diphosphate + ATP = a ribonucleoside 5'-triphosphate + ADP</text>
        <dbReference type="Rhea" id="RHEA:18113"/>
        <dbReference type="ChEBI" id="CHEBI:30616"/>
        <dbReference type="ChEBI" id="CHEBI:57930"/>
        <dbReference type="ChEBI" id="CHEBI:61557"/>
        <dbReference type="ChEBI" id="CHEBI:456216"/>
        <dbReference type="EC" id="2.7.4.6"/>
    </reaction>
</comment>
<dbReference type="PROSITE" id="PS51374">
    <property type="entry name" value="NDPK_LIKE"/>
    <property type="match status" value="1"/>
</dbReference>
<dbReference type="FunFam" id="3.30.70.141:FF:000003">
    <property type="entry name" value="Nucleoside diphosphate kinase"/>
    <property type="match status" value="1"/>
</dbReference>
<dbReference type="EMBL" id="LYXE01000110">
    <property type="protein sequence ID" value="PDV98048.1"/>
    <property type="molecule type" value="Genomic_DNA"/>
</dbReference>
<dbReference type="OrthoDB" id="9801161at2"/>
<dbReference type="RefSeq" id="WP_097653770.1">
    <property type="nucleotide sequence ID" value="NZ_LYXE01000110.1"/>
</dbReference>
<evidence type="ECO:0000256" key="1">
    <source>
        <dbReference type="ARBA" id="ARBA00001946"/>
    </source>
</evidence>
<name>A0A2H3KJI9_9CHLR</name>
<keyword evidence="8 12" id="KW-0418">Kinase</keyword>
<feature type="domain" description="Nucleoside diphosphate kinase-like" evidence="16">
    <location>
        <begin position="1"/>
        <end position="139"/>
    </location>
</feature>
<dbReference type="InterPro" id="IPR036850">
    <property type="entry name" value="NDK-like_dom_sf"/>
</dbReference>
<dbReference type="Gene3D" id="3.30.70.141">
    <property type="entry name" value="Nucleoside diphosphate kinase-like domain"/>
    <property type="match status" value="1"/>
</dbReference>
<accession>A0A2H3KJI9</accession>
<comment type="subcellular location">
    <subcellularLocation>
        <location evidence="12">Cytoplasm</location>
    </subcellularLocation>
</comment>
<comment type="caution">
    <text evidence="17">The sequence shown here is derived from an EMBL/GenBank/DDBJ whole genome shotgun (WGS) entry which is preliminary data.</text>
</comment>
<dbReference type="HAMAP" id="MF_00451">
    <property type="entry name" value="NDP_kinase"/>
    <property type="match status" value="1"/>
</dbReference>
<protein>
    <recommendedName>
        <fullName evidence="4 12">Nucleoside diphosphate kinase</fullName>
        <shortName evidence="12">NDK</shortName>
        <shortName evidence="12">NDP kinase</shortName>
        <ecNumber evidence="3 12">2.7.4.6</ecNumber>
    </recommendedName>
    <alternativeName>
        <fullName evidence="12">Nucleoside-2-P kinase</fullName>
    </alternativeName>
</protein>
<evidence type="ECO:0000256" key="15">
    <source>
        <dbReference type="RuleBase" id="RU004013"/>
    </source>
</evidence>
<comment type="catalytic activity">
    <reaction evidence="12 15">
        <text>a 2'-deoxyribonucleoside 5'-diphosphate + ATP = a 2'-deoxyribonucleoside 5'-triphosphate + ADP</text>
        <dbReference type="Rhea" id="RHEA:44640"/>
        <dbReference type="ChEBI" id="CHEBI:30616"/>
        <dbReference type="ChEBI" id="CHEBI:61560"/>
        <dbReference type="ChEBI" id="CHEBI:73316"/>
        <dbReference type="ChEBI" id="CHEBI:456216"/>
        <dbReference type="EC" id="2.7.4.6"/>
    </reaction>
</comment>
<keyword evidence="18" id="KW-1185">Reference proteome</keyword>
<feature type="binding site" evidence="12 13">
    <location>
        <position position="92"/>
    </location>
    <ligand>
        <name>ATP</name>
        <dbReference type="ChEBI" id="CHEBI:30616"/>
    </ligand>
</feature>
<dbReference type="PANTHER" id="PTHR11349">
    <property type="entry name" value="NUCLEOSIDE DIPHOSPHATE KINASE"/>
    <property type="match status" value="1"/>
</dbReference>
<evidence type="ECO:0000256" key="6">
    <source>
        <dbReference type="ARBA" id="ARBA00022723"/>
    </source>
</evidence>
<dbReference type="InterPro" id="IPR034907">
    <property type="entry name" value="NDK-like_dom"/>
</dbReference>
<evidence type="ECO:0000256" key="12">
    <source>
        <dbReference type="HAMAP-Rule" id="MF_00451"/>
    </source>
</evidence>
<comment type="similarity">
    <text evidence="2 12 13 14">Belongs to the NDK family.</text>
</comment>
<feature type="binding site" evidence="12 13">
    <location>
        <position position="103"/>
    </location>
    <ligand>
        <name>ATP</name>
        <dbReference type="ChEBI" id="CHEBI:30616"/>
    </ligand>
</feature>
<keyword evidence="9 12" id="KW-0067">ATP-binding</keyword>
<dbReference type="GO" id="GO:0006228">
    <property type="term" value="P:UTP biosynthetic process"/>
    <property type="evidence" value="ECO:0007669"/>
    <property type="project" value="UniProtKB-UniRule"/>
</dbReference>
<evidence type="ECO:0000259" key="16">
    <source>
        <dbReference type="SMART" id="SM00562"/>
    </source>
</evidence>
<feature type="binding site" evidence="12 13">
    <location>
        <position position="9"/>
    </location>
    <ligand>
        <name>ATP</name>
        <dbReference type="ChEBI" id="CHEBI:30616"/>
    </ligand>
</feature>
<evidence type="ECO:0000256" key="7">
    <source>
        <dbReference type="ARBA" id="ARBA00022741"/>
    </source>
</evidence>
<comment type="function">
    <text evidence="12">Major role in the synthesis of nucleoside triphosphates other than ATP. The ATP gamma phosphate is transferred to the NDP beta phosphate via a ping-pong mechanism, using a phosphorylated active-site intermediate.</text>
</comment>
<feature type="binding site" evidence="12 13">
    <location>
        <position position="57"/>
    </location>
    <ligand>
        <name>ATP</name>
        <dbReference type="ChEBI" id="CHEBI:30616"/>
    </ligand>
</feature>
<dbReference type="GO" id="GO:0004550">
    <property type="term" value="F:nucleoside diphosphate kinase activity"/>
    <property type="evidence" value="ECO:0007669"/>
    <property type="project" value="UniProtKB-UniRule"/>
</dbReference>
<keyword evidence="12" id="KW-0597">Phosphoprotein</keyword>
<evidence type="ECO:0000256" key="5">
    <source>
        <dbReference type="ARBA" id="ARBA00022679"/>
    </source>
</evidence>
<evidence type="ECO:0000256" key="8">
    <source>
        <dbReference type="ARBA" id="ARBA00022777"/>
    </source>
</evidence>
<dbReference type="EC" id="2.7.4.6" evidence="3 12"/>
<dbReference type="NCBIfam" id="NF001908">
    <property type="entry name" value="PRK00668.1"/>
    <property type="match status" value="1"/>
</dbReference>
<dbReference type="AlphaFoldDB" id="A0A2H3KJI9"/>
<dbReference type="GO" id="GO:0005524">
    <property type="term" value="F:ATP binding"/>
    <property type="evidence" value="ECO:0007669"/>
    <property type="project" value="UniProtKB-UniRule"/>
</dbReference>
<keyword evidence="11 12" id="KW-0546">Nucleotide metabolism</keyword>